<evidence type="ECO:0000256" key="1">
    <source>
        <dbReference type="SAM" id="Phobius"/>
    </source>
</evidence>
<dbReference type="EMBL" id="MUKV01000005">
    <property type="protein sequence ID" value="OQS42347.1"/>
    <property type="molecule type" value="Genomic_DNA"/>
</dbReference>
<protein>
    <submittedName>
        <fullName evidence="2">Uncharacterized protein</fullName>
    </submittedName>
</protein>
<name>A0A1W0D5P8_9NEIS</name>
<gene>
    <name evidence="2" type="ORF">B0T45_06045</name>
</gene>
<keyword evidence="1" id="KW-0472">Membrane</keyword>
<keyword evidence="1" id="KW-1133">Transmembrane helix</keyword>
<feature type="transmembrane region" description="Helical" evidence="1">
    <location>
        <begin position="27"/>
        <end position="48"/>
    </location>
</feature>
<accession>A0A1W0D5P8</accession>
<evidence type="ECO:0000313" key="3">
    <source>
        <dbReference type="Proteomes" id="UP000192721"/>
    </source>
</evidence>
<proteinExistence type="predicted"/>
<organism evidence="2 3">
    <name type="scientific">Chromobacterium haemolyticum</name>
    <dbReference type="NCBI Taxonomy" id="394935"/>
    <lineage>
        <taxon>Bacteria</taxon>
        <taxon>Pseudomonadati</taxon>
        <taxon>Pseudomonadota</taxon>
        <taxon>Betaproteobacteria</taxon>
        <taxon>Neisseriales</taxon>
        <taxon>Chromobacteriaceae</taxon>
        <taxon>Chromobacterium</taxon>
    </lineage>
</organism>
<dbReference type="PIRSF" id="PIRSF028438">
    <property type="entry name" value="UCP028438"/>
    <property type="match status" value="1"/>
</dbReference>
<dbReference type="InterPro" id="IPR016884">
    <property type="entry name" value="UCP028438"/>
</dbReference>
<evidence type="ECO:0000313" key="2">
    <source>
        <dbReference type="EMBL" id="OQS42347.1"/>
    </source>
</evidence>
<dbReference type="Proteomes" id="UP000192721">
    <property type="component" value="Unassembled WGS sequence"/>
</dbReference>
<reference evidence="2 3" key="1">
    <citation type="submission" date="2017-02" db="EMBL/GenBank/DDBJ databases">
        <title>Chromobacterium haemolyticum H5244.</title>
        <authorList>
            <person name="Gulvik C.A."/>
        </authorList>
    </citation>
    <scope>NUCLEOTIDE SEQUENCE [LARGE SCALE GENOMIC DNA]</scope>
    <source>
        <strain evidence="2 3">H5244</strain>
    </source>
</reference>
<dbReference type="RefSeq" id="WP_143330191.1">
    <property type="nucleotide sequence ID" value="NZ_MUKV01000005.1"/>
</dbReference>
<dbReference type="AlphaFoldDB" id="A0A1W0D5P8"/>
<sequence length="220" mass="23780">MATGDQQDMFSRLKSLLPPWFNDNNPVLDAILLGAAQALSWSFSLYLFSKLQTRIKTGTGGWLDLISLDFFGSSLPRGTGASDASYRNRILINLVRERGTRYAITKVLTDLTGRAPLIFEPRRPADTGAYGVGQSLGYGMAGGYGSLVMPYQAMVTAYRPLNQGFPNIAGYGYSTGGYSQGSQADYASMSQIAAVTDADIFAAVEAVRPISTIVWMRISS</sequence>
<keyword evidence="1" id="KW-0812">Transmembrane</keyword>
<comment type="caution">
    <text evidence="2">The sequence shown here is derived from an EMBL/GenBank/DDBJ whole genome shotgun (WGS) entry which is preliminary data.</text>
</comment>